<keyword evidence="2" id="KW-1185">Reference proteome</keyword>
<accession>A0A1M2VXP4</accession>
<sequence length="86" mass="9837">MFKAPYPPWDFTIKGSFETVIKRWPVILTGIIDNIYCRNHDLGVSIRDKTDEAEKATIEEIITEGKAIIGLVGQVKYDMARNRPLE</sequence>
<name>A0A1M2VXP4_TRAPU</name>
<gene>
    <name evidence="1" type="ORF">TRAPUB_11118</name>
</gene>
<evidence type="ECO:0000313" key="2">
    <source>
        <dbReference type="Proteomes" id="UP000184267"/>
    </source>
</evidence>
<dbReference type="EMBL" id="MNAD01000493">
    <property type="protein sequence ID" value="OJT12343.1"/>
    <property type="molecule type" value="Genomic_DNA"/>
</dbReference>
<dbReference type="OrthoDB" id="3252959at2759"/>
<dbReference type="STRING" id="154538.A0A1M2VXP4"/>
<protein>
    <submittedName>
        <fullName evidence="1">Uncharacterized protein</fullName>
    </submittedName>
</protein>
<dbReference type="Proteomes" id="UP000184267">
    <property type="component" value="Unassembled WGS sequence"/>
</dbReference>
<evidence type="ECO:0000313" key="1">
    <source>
        <dbReference type="EMBL" id="OJT12343.1"/>
    </source>
</evidence>
<dbReference type="Gene3D" id="1.20.930.60">
    <property type="match status" value="1"/>
</dbReference>
<proteinExistence type="predicted"/>
<reference evidence="1 2" key="1">
    <citation type="submission" date="2016-10" db="EMBL/GenBank/DDBJ databases">
        <title>Genome sequence of the basidiomycete white-rot fungus Trametes pubescens.</title>
        <authorList>
            <person name="Makela M.R."/>
            <person name="Granchi Z."/>
            <person name="Peng M."/>
            <person name="De Vries R.P."/>
            <person name="Grigoriev I."/>
            <person name="Riley R."/>
            <person name="Hilden K."/>
        </authorList>
    </citation>
    <scope>NUCLEOTIDE SEQUENCE [LARGE SCALE GENOMIC DNA]</scope>
    <source>
        <strain evidence="1 2">FBCC735</strain>
    </source>
</reference>
<organism evidence="1 2">
    <name type="scientific">Trametes pubescens</name>
    <name type="common">White-rot fungus</name>
    <dbReference type="NCBI Taxonomy" id="154538"/>
    <lineage>
        <taxon>Eukaryota</taxon>
        <taxon>Fungi</taxon>
        <taxon>Dikarya</taxon>
        <taxon>Basidiomycota</taxon>
        <taxon>Agaricomycotina</taxon>
        <taxon>Agaricomycetes</taxon>
        <taxon>Polyporales</taxon>
        <taxon>Polyporaceae</taxon>
        <taxon>Trametes</taxon>
    </lineage>
</organism>
<comment type="caution">
    <text evidence="1">The sequence shown here is derived from an EMBL/GenBank/DDBJ whole genome shotgun (WGS) entry which is preliminary data.</text>
</comment>
<dbReference type="AlphaFoldDB" id="A0A1M2VXP4"/>